<dbReference type="Gene3D" id="3.30.559.10">
    <property type="entry name" value="Chloramphenicol acetyltransferase-like domain"/>
    <property type="match status" value="1"/>
</dbReference>
<protein>
    <recommendedName>
        <fullName evidence="4">Acetyltransferase</fullName>
    </recommendedName>
</protein>
<dbReference type="EMBL" id="CM010628">
    <property type="protein sequence ID" value="RID79405.1"/>
    <property type="molecule type" value="Genomic_DNA"/>
</dbReference>
<name>A0A398ANX3_BRACM</name>
<dbReference type="AlphaFoldDB" id="A0A398ANX3"/>
<dbReference type="InterPro" id="IPR051283">
    <property type="entry name" value="Sec_Metabolite_Acyltrans"/>
</dbReference>
<dbReference type="InterPro" id="IPR023213">
    <property type="entry name" value="CAT-like_dom_sf"/>
</dbReference>
<dbReference type="Pfam" id="PF02458">
    <property type="entry name" value="Transferase"/>
    <property type="match status" value="1"/>
</dbReference>
<dbReference type="Proteomes" id="UP000264353">
    <property type="component" value="Chromosome A1"/>
</dbReference>
<evidence type="ECO:0000313" key="3">
    <source>
        <dbReference type="Proteomes" id="UP000264353"/>
    </source>
</evidence>
<evidence type="ECO:0000313" key="2">
    <source>
        <dbReference type="EMBL" id="RID79405.1"/>
    </source>
</evidence>
<dbReference type="PANTHER" id="PTHR31896:SF31">
    <property type="entry name" value="HXXXD-TYPE ACYL-TRANSFERASE FAMILY PROTEIN"/>
    <property type="match status" value="1"/>
</dbReference>
<dbReference type="PANTHER" id="PTHR31896">
    <property type="entry name" value="FAMILY REGULATORY PROTEIN, PUTATIVE (AFU_ORTHOLOGUE AFUA_3G14730)-RELATED"/>
    <property type="match status" value="1"/>
</dbReference>
<keyword evidence="1" id="KW-0808">Transferase</keyword>
<accession>A0A398ANX3</accession>
<gene>
    <name evidence="2" type="ORF">BRARA_A02145</name>
</gene>
<proteinExistence type="predicted"/>
<organism evidence="2 3">
    <name type="scientific">Brassica campestris</name>
    <name type="common">Field mustard</name>
    <dbReference type="NCBI Taxonomy" id="3711"/>
    <lineage>
        <taxon>Eukaryota</taxon>
        <taxon>Viridiplantae</taxon>
        <taxon>Streptophyta</taxon>
        <taxon>Embryophyta</taxon>
        <taxon>Tracheophyta</taxon>
        <taxon>Spermatophyta</taxon>
        <taxon>Magnoliopsida</taxon>
        <taxon>eudicotyledons</taxon>
        <taxon>Gunneridae</taxon>
        <taxon>Pentapetalae</taxon>
        <taxon>rosids</taxon>
        <taxon>malvids</taxon>
        <taxon>Brassicales</taxon>
        <taxon>Brassicaceae</taxon>
        <taxon>Brassiceae</taxon>
        <taxon>Brassica</taxon>
    </lineage>
</organism>
<reference evidence="2 3" key="1">
    <citation type="submission" date="2018-06" db="EMBL/GenBank/DDBJ databases">
        <title>WGS assembly of Brassica rapa FPsc.</title>
        <authorList>
            <person name="Bowman J."/>
            <person name="Kohchi T."/>
            <person name="Yamato K."/>
            <person name="Jenkins J."/>
            <person name="Shu S."/>
            <person name="Ishizaki K."/>
            <person name="Yamaoka S."/>
            <person name="Nishihama R."/>
            <person name="Nakamura Y."/>
            <person name="Berger F."/>
            <person name="Adam C."/>
            <person name="Aki S."/>
            <person name="Althoff F."/>
            <person name="Araki T."/>
            <person name="Arteaga-Vazquez M."/>
            <person name="Balasubrmanian S."/>
            <person name="Bauer D."/>
            <person name="Boehm C."/>
            <person name="Briginshaw L."/>
            <person name="Caballero-Perez J."/>
            <person name="Catarino B."/>
            <person name="Chen F."/>
            <person name="Chiyoda S."/>
            <person name="Chovatia M."/>
            <person name="Davies K."/>
            <person name="Delmans M."/>
            <person name="Demura T."/>
            <person name="Dierschke T."/>
            <person name="Dolan L."/>
            <person name="Dorantes-Acosta A."/>
            <person name="Eklund D."/>
            <person name="Florent S."/>
            <person name="Flores-Sandoval E."/>
            <person name="Fujiyama A."/>
            <person name="Fukuzawa H."/>
            <person name="Galik B."/>
            <person name="Grimanelli D."/>
            <person name="Grimwood J."/>
            <person name="Grossniklaus U."/>
            <person name="Hamada T."/>
            <person name="Haseloff J."/>
            <person name="Hetherington A."/>
            <person name="Higo A."/>
            <person name="Hirakawa Y."/>
            <person name="Hundley H."/>
            <person name="Ikeda Y."/>
            <person name="Inoue K."/>
            <person name="Inoue S."/>
            <person name="Ishida S."/>
            <person name="Jia Q."/>
            <person name="Kakita M."/>
            <person name="Kanazawa T."/>
            <person name="Kawai Y."/>
            <person name="Kawashima T."/>
            <person name="Kennedy M."/>
            <person name="Kinose K."/>
            <person name="Kinoshita T."/>
            <person name="Kohara Y."/>
            <person name="Koide E."/>
            <person name="Komatsu K."/>
            <person name="Kopischke S."/>
            <person name="Kubo M."/>
            <person name="Kyozuka J."/>
            <person name="Lagercrantz U."/>
            <person name="Lin S."/>
            <person name="Lindquist E."/>
            <person name="Lipzen A."/>
            <person name="Lu C."/>
            <person name="Luna E."/>
            <person name="Martienssen R."/>
            <person name="Minamino N."/>
            <person name="Mizutani M."/>
            <person name="Mizutani M."/>
            <person name="Mochizuki N."/>
            <person name="Monte I."/>
            <person name="Mosher R."/>
            <person name="Nagasaki H."/>
            <person name="Nakagami H."/>
            <person name="Naramoto S."/>
            <person name="Nishitani K."/>
            <person name="Ohtani M."/>
            <person name="Okamoto T."/>
            <person name="Okumura M."/>
            <person name="Phillips J."/>
            <person name="Pollak B."/>
            <person name="Reinders A."/>
            <person name="Roevekamp M."/>
            <person name="Sano R."/>
            <person name="Sawa S."/>
            <person name="Schmid M."/>
            <person name="Shirakawa M."/>
            <person name="Solano R."/>
            <person name="Spunde A."/>
            <person name="Suetsugu N."/>
            <person name="Sugano S."/>
            <person name="Sugiyama A."/>
            <person name="Sun R."/>
            <person name="Suzuki Y."/>
            <person name="Takenaka M."/>
            <person name="Takezawa D."/>
            <person name="Tomogane H."/>
            <person name="Tsuzuki M."/>
            <person name="Ueda T."/>
            <person name="Umeda M."/>
            <person name="Ward J."/>
            <person name="Watanabe Y."/>
            <person name="Yazaki K."/>
            <person name="Yokoyama R."/>
            <person name="Yoshitake Y."/>
            <person name="Yotsui I."/>
            <person name="Zachgo S."/>
            <person name="Schmutz J."/>
        </authorList>
    </citation>
    <scope>NUCLEOTIDE SEQUENCE [LARGE SCALE GENOMIC DNA]</scope>
    <source>
        <strain evidence="3">cv. B-3</strain>
    </source>
</reference>
<evidence type="ECO:0000256" key="1">
    <source>
        <dbReference type="ARBA" id="ARBA00022679"/>
    </source>
</evidence>
<sequence>MADVTVVSSIIVQPENSNRSGGEKIHLTPFDLNLLQIDYTQRGLLFPKPDPGTRFISRCLLPIRWSLGKVDHQEDKTLSFHIDCNGSGARFIHATADSVSVSDLLQPDGSVPEIFKLFFPMNRVKNINGVSEALLALEVTEIKDGVFLSFAYNHMVADGVSIWNFFRTWSRICKNGQRENLDRPIVLRQWFLDGIDFPIRIPPFLRQR</sequence>
<evidence type="ECO:0008006" key="4">
    <source>
        <dbReference type="Google" id="ProtNLM"/>
    </source>
</evidence>
<dbReference type="GO" id="GO:0016740">
    <property type="term" value="F:transferase activity"/>
    <property type="evidence" value="ECO:0007669"/>
    <property type="project" value="UniProtKB-KW"/>
</dbReference>